<gene>
    <name evidence="2" type="ORF">A7K91_19600</name>
</gene>
<protein>
    <recommendedName>
        <fullName evidence="4">Sugar ABC transporter substrate-binding protein</fullName>
    </recommendedName>
</protein>
<dbReference type="RefSeq" id="WP_068680817.1">
    <property type="nucleotide sequence ID" value="NZ_LYPA01000038.1"/>
</dbReference>
<dbReference type="OrthoDB" id="7918484at2"/>
<dbReference type="PANTHER" id="PTHR43649">
    <property type="entry name" value="ARABINOSE-BINDING PROTEIN-RELATED"/>
    <property type="match status" value="1"/>
</dbReference>
<keyword evidence="1" id="KW-0732">Signal</keyword>
<feature type="chain" id="PRO_5008340527" description="Sugar ABC transporter substrate-binding protein" evidence="1">
    <location>
        <begin position="23"/>
        <end position="434"/>
    </location>
</feature>
<dbReference type="EMBL" id="LYPA01000038">
    <property type="protein sequence ID" value="OBR67413.1"/>
    <property type="molecule type" value="Genomic_DNA"/>
</dbReference>
<evidence type="ECO:0008006" key="4">
    <source>
        <dbReference type="Google" id="ProtNLM"/>
    </source>
</evidence>
<accession>A0A1A5YPC8</accession>
<dbReference type="SUPFAM" id="SSF53850">
    <property type="entry name" value="Periplasmic binding protein-like II"/>
    <property type="match status" value="1"/>
</dbReference>
<reference evidence="2 3" key="1">
    <citation type="submission" date="2016-05" db="EMBL/GenBank/DDBJ databases">
        <title>Paenibacillus oryzae. sp. nov., isolated from the rice root.</title>
        <authorList>
            <person name="Zhang J."/>
            <person name="Zhang X."/>
        </authorList>
    </citation>
    <scope>NUCLEOTIDE SEQUENCE [LARGE SCALE GENOMIC DNA]</scope>
    <source>
        <strain evidence="2 3">1DrF-4</strain>
    </source>
</reference>
<keyword evidence="3" id="KW-1185">Reference proteome</keyword>
<dbReference type="AlphaFoldDB" id="A0A1A5YPC8"/>
<evidence type="ECO:0000313" key="2">
    <source>
        <dbReference type="EMBL" id="OBR67413.1"/>
    </source>
</evidence>
<evidence type="ECO:0000313" key="3">
    <source>
        <dbReference type="Proteomes" id="UP000092024"/>
    </source>
</evidence>
<dbReference type="PANTHER" id="PTHR43649:SF11">
    <property type="entry name" value="ABC TRANSPORTER SUBSTRATE-BINDING PROTEIN YESO-RELATED"/>
    <property type="match status" value="1"/>
</dbReference>
<dbReference type="Gene3D" id="3.40.190.10">
    <property type="entry name" value="Periplasmic binding protein-like II"/>
    <property type="match status" value="2"/>
</dbReference>
<evidence type="ECO:0000256" key="1">
    <source>
        <dbReference type="SAM" id="SignalP"/>
    </source>
</evidence>
<proteinExistence type="predicted"/>
<dbReference type="InterPro" id="IPR006059">
    <property type="entry name" value="SBP"/>
</dbReference>
<name>A0A1A5YPC8_9BACL</name>
<dbReference type="InterPro" id="IPR050490">
    <property type="entry name" value="Bact_solute-bd_prot1"/>
</dbReference>
<feature type="signal peptide" evidence="1">
    <location>
        <begin position="1"/>
        <end position="22"/>
    </location>
</feature>
<organism evidence="2 3">
    <name type="scientific">Paenibacillus oryzae</name>
    <dbReference type="NCBI Taxonomy" id="1844972"/>
    <lineage>
        <taxon>Bacteria</taxon>
        <taxon>Bacillati</taxon>
        <taxon>Bacillota</taxon>
        <taxon>Bacilli</taxon>
        <taxon>Bacillales</taxon>
        <taxon>Paenibacillaceae</taxon>
        <taxon>Paenibacillus</taxon>
    </lineage>
</organism>
<comment type="caution">
    <text evidence="2">The sequence shown here is derived from an EMBL/GenBank/DDBJ whole genome shotgun (WGS) entry which is preliminary data.</text>
</comment>
<sequence>MKLKRVLGVLAVLMLVSIWAAACSSNSESNETTEETEDGKEVLKVFWWGNEGRQERTLKAIAKFEEKYPHIKVEWEDASNSAYWIKIAMKTADQDMADVIQMDYKYIDEFVKRKLLLPLDELVREDRIKLDDMDASSIQSGTVDGKLYGIVTGVNAPSYLYNPALFAKYNIEAPGEGYTYEDLLSIGRKLKEAAGNPDFYPIGSTSFDFSYYLRQRGASMYNPEGTGLGYSDDQLLVDFLTMQNQFIQEGLMAPDWLTSSLKGDKEQLIVKDLAAIHSITSNNVVGYSNIAGKPFKLLPFPSYTGGKEGNFVKPSMFFSISSYSEKQENAALFIDFFLNDESANEDLRGERGVPAVAGVREHLMSILEEAEKEQYVYMEKVEQRSSPIDPPAPLVSGRVGTVFTKLEAQFKKGELTANEAAAKFREETAVIFAD</sequence>
<dbReference type="Proteomes" id="UP000092024">
    <property type="component" value="Unassembled WGS sequence"/>
</dbReference>
<dbReference type="PROSITE" id="PS51257">
    <property type="entry name" value="PROKAR_LIPOPROTEIN"/>
    <property type="match status" value="1"/>
</dbReference>
<dbReference type="Pfam" id="PF01547">
    <property type="entry name" value="SBP_bac_1"/>
    <property type="match status" value="1"/>
</dbReference>
<dbReference type="STRING" id="1844972.A7K91_19600"/>